<name>A0A844ZJ00_9SPHN</name>
<evidence type="ECO:0000313" key="8">
    <source>
        <dbReference type="EMBL" id="MXO87126.1"/>
    </source>
</evidence>
<dbReference type="PROSITE" id="PS50850">
    <property type="entry name" value="MFS"/>
    <property type="match status" value="1"/>
</dbReference>
<keyword evidence="5 6" id="KW-0472">Membrane</keyword>
<evidence type="ECO:0000259" key="7">
    <source>
        <dbReference type="PROSITE" id="PS50850"/>
    </source>
</evidence>
<feature type="transmembrane region" description="Helical" evidence="6">
    <location>
        <begin position="64"/>
        <end position="85"/>
    </location>
</feature>
<dbReference type="AlphaFoldDB" id="A0A844ZJ00"/>
<feature type="transmembrane region" description="Helical" evidence="6">
    <location>
        <begin position="456"/>
        <end position="479"/>
    </location>
</feature>
<organism evidence="8 9">
    <name type="scientific">Alteraurantiacibacter aestuarii</name>
    <dbReference type="NCBI Taxonomy" id="650004"/>
    <lineage>
        <taxon>Bacteria</taxon>
        <taxon>Pseudomonadati</taxon>
        <taxon>Pseudomonadota</taxon>
        <taxon>Alphaproteobacteria</taxon>
        <taxon>Sphingomonadales</taxon>
        <taxon>Erythrobacteraceae</taxon>
        <taxon>Alteraurantiacibacter</taxon>
    </lineage>
</organism>
<keyword evidence="2" id="KW-0813">Transport</keyword>
<feature type="transmembrane region" description="Helical" evidence="6">
    <location>
        <begin position="291"/>
        <end position="310"/>
    </location>
</feature>
<reference evidence="8 9" key="1">
    <citation type="submission" date="2019-12" db="EMBL/GenBank/DDBJ databases">
        <title>Genomic-based taxomic classification of the family Erythrobacteraceae.</title>
        <authorList>
            <person name="Xu L."/>
        </authorList>
    </citation>
    <scope>NUCLEOTIDE SEQUENCE [LARGE SCALE GENOMIC DNA]</scope>
    <source>
        <strain evidence="8 9">JCM 16339</strain>
    </source>
</reference>
<feature type="transmembrane region" description="Helical" evidence="6">
    <location>
        <begin position="396"/>
        <end position="415"/>
    </location>
</feature>
<dbReference type="GO" id="GO:0016020">
    <property type="term" value="C:membrane"/>
    <property type="evidence" value="ECO:0007669"/>
    <property type="project" value="UniProtKB-SubCell"/>
</dbReference>
<dbReference type="InterPro" id="IPR036259">
    <property type="entry name" value="MFS_trans_sf"/>
</dbReference>
<evidence type="ECO:0000256" key="2">
    <source>
        <dbReference type="ARBA" id="ARBA00022448"/>
    </source>
</evidence>
<feature type="domain" description="Major facilitator superfamily (MFS) profile" evidence="7">
    <location>
        <begin position="30"/>
        <end position="515"/>
    </location>
</feature>
<keyword evidence="3 6" id="KW-0812">Transmembrane</keyword>
<evidence type="ECO:0000313" key="9">
    <source>
        <dbReference type="Proteomes" id="UP000435243"/>
    </source>
</evidence>
<dbReference type="GO" id="GO:0022857">
    <property type="term" value="F:transmembrane transporter activity"/>
    <property type="evidence" value="ECO:0007669"/>
    <property type="project" value="InterPro"/>
</dbReference>
<evidence type="ECO:0000256" key="4">
    <source>
        <dbReference type="ARBA" id="ARBA00022989"/>
    </source>
</evidence>
<dbReference type="SUPFAM" id="SSF103473">
    <property type="entry name" value="MFS general substrate transporter"/>
    <property type="match status" value="1"/>
</dbReference>
<feature type="transmembrane region" description="Helical" evidence="6">
    <location>
        <begin position="198"/>
        <end position="217"/>
    </location>
</feature>
<dbReference type="RefSeq" id="WP_160589098.1">
    <property type="nucleotide sequence ID" value="NZ_BAAAFP010000002.1"/>
</dbReference>
<feature type="transmembrane region" description="Helical" evidence="6">
    <location>
        <begin position="491"/>
        <end position="511"/>
    </location>
</feature>
<protein>
    <submittedName>
        <fullName evidence="8">MFS transporter</fullName>
    </submittedName>
</protein>
<comment type="subcellular location">
    <subcellularLocation>
        <location evidence="1">Membrane</location>
        <topology evidence="1">Multi-pass membrane protein</topology>
    </subcellularLocation>
</comment>
<evidence type="ECO:0000256" key="3">
    <source>
        <dbReference type="ARBA" id="ARBA00022692"/>
    </source>
</evidence>
<feature type="transmembrane region" description="Helical" evidence="6">
    <location>
        <begin position="156"/>
        <end position="178"/>
    </location>
</feature>
<dbReference type="InterPro" id="IPR020846">
    <property type="entry name" value="MFS_dom"/>
</dbReference>
<feature type="transmembrane region" description="Helical" evidence="6">
    <location>
        <begin position="26"/>
        <end position="43"/>
    </location>
</feature>
<feature type="transmembrane region" description="Helical" evidence="6">
    <location>
        <begin position="362"/>
        <end position="384"/>
    </location>
</feature>
<evidence type="ECO:0000256" key="6">
    <source>
        <dbReference type="SAM" id="Phobius"/>
    </source>
</evidence>
<evidence type="ECO:0000256" key="5">
    <source>
        <dbReference type="ARBA" id="ARBA00023136"/>
    </source>
</evidence>
<dbReference type="InterPro" id="IPR011701">
    <property type="entry name" value="MFS"/>
</dbReference>
<dbReference type="CDD" id="cd17328">
    <property type="entry name" value="MFS_spinster_like"/>
    <property type="match status" value="1"/>
</dbReference>
<feature type="transmembrane region" description="Helical" evidence="6">
    <location>
        <begin position="322"/>
        <end position="342"/>
    </location>
</feature>
<dbReference type="Gene3D" id="1.20.1250.20">
    <property type="entry name" value="MFS general substrate transporter like domains"/>
    <property type="match status" value="2"/>
</dbReference>
<dbReference type="OrthoDB" id="7400989at2"/>
<accession>A0A844ZJ00</accession>
<keyword evidence="4 6" id="KW-1133">Transmembrane helix</keyword>
<feature type="transmembrane region" description="Helical" evidence="6">
    <location>
        <begin position="97"/>
        <end position="115"/>
    </location>
</feature>
<gene>
    <name evidence="8" type="ORF">GRI32_00045</name>
</gene>
<keyword evidence="9" id="KW-1185">Reference proteome</keyword>
<dbReference type="Proteomes" id="UP000435243">
    <property type="component" value="Unassembled WGS sequence"/>
</dbReference>
<feature type="transmembrane region" description="Helical" evidence="6">
    <location>
        <begin position="264"/>
        <end position="285"/>
    </location>
</feature>
<proteinExistence type="predicted"/>
<dbReference type="PANTHER" id="PTHR23505">
    <property type="entry name" value="SPINSTER"/>
    <property type="match status" value="1"/>
</dbReference>
<sequence>MQAGGEEVQDQEVQNQSVQDQKVPAYSWYALGVLFLVYLVNFVDRQILSILANDIRADLGIDDAQLGFLYGTAFAIFYAVFGIPLGRLADGSSRTKLLSLGLTLWSFMTVLSGLAKNMTTLTIARIGVGVGEASANPCAYSLISDWFPKRLRATALSLYSSGLFVGSGLSLLIGGTIVERWNAAFPSGGPLGLAGWQAAFVMVGMPGLILAVWVLFLREPERGGIDGLKSPENPHAWRDFFNQVAQIVPPFTFLGAARRGPRSLLVNVAAALVLALCAMLASRTFGNAQQFWFVAVGYYAVFSWAANLRAQDPETFNMTWRAPAFMGIVIVYSADCYIGYSITYWAAPYAERTFALSKTELGWLIGAPNALGGFVGVILGGWLADFLARRIESGRVMVAAIALLGSIPLLLIGYTTSSSTVFIVCNFLGQMVTASALGACAAATQALVHPRMRGTATAVFLLGATLIGLAFGPFMAGYISESTGNLANGVMAALVAVVPGLIALAIAVRFYGQSLQKLTTQGG</sequence>
<feature type="transmembrane region" description="Helical" evidence="6">
    <location>
        <begin position="421"/>
        <end position="444"/>
    </location>
</feature>
<comment type="caution">
    <text evidence="8">The sequence shown here is derived from an EMBL/GenBank/DDBJ whole genome shotgun (WGS) entry which is preliminary data.</text>
</comment>
<evidence type="ECO:0000256" key="1">
    <source>
        <dbReference type="ARBA" id="ARBA00004141"/>
    </source>
</evidence>
<dbReference type="InterPro" id="IPR044770">
    <property type="entry name" value="MFS_spinster-like"/>
</dbReference>
<dbReference type="PANTHER" id="PTHR23505:SF79">
    <property type="entry name" value="PROTEIN SPINSTER"/>
    <property type="match status" value="1"/>
</dbReference>
<dbReference type="EMBL" id="WTYY01000001">
    <property type="protein sequence ID" value="MXO87126.1"/>
    <property type="molecule type" value="Genomic_DNA"/>
</dbReference>
<dbReference type="Pfam" id="PF07690">
    <property type="entry name" value="MFS_1"/>
    <property type="match status" value="2"/>
</dbReference>